<dbReference type="RefSeq" id="WP_249769399.1">
    <property type="nucleotide sequence ID" value="NZ_CP097332.1"/>
</dbReference>
<feature type="chain" id="PRO_5046250149" description="PknH-like extracellular domain-containing protein" evidence="2">
    <location>
        <begin position="28"/>
        <end position="269"/>
    </location>
</feature>
<feature type="signal peptide" evidence="2">
    <location>
        <begin position="1"/>
        <end position="27"/>
    </location>
</feature>
<feature type="region of interest" description="Disordered" evidence="1">
    <location>
        <begin position="35"/>
        <end position="60"/>
    </location>
</feature>
<sequence length="269" mass="26344">MTIPYAPTLRRAAALPIGLVLASLAMAGCGHSSSSAAAGQSSTSSSASVAPGASSSSTAPAYTPLTTTQLAALLPTAAALPGWKATPSSSTANDPATAKQDAELAACVGSPNSDTLKVAQASTPDFTLNPSGASQVISADVTSYKTTAAVTADVAALKNSRYPACFKKELAAHGAQLFGGGYTYVSSTVTVTPGTTAMVAGRIDSVVKLKSATGKPLAFAVTEVALVGPGVEESVTFVAAGKPVSAAVAARFLTQAEKSLASGTSTGGA</sequence>
<evidence type="ECO:0000313" key="3">
    <source>
        <dbReference type="EMBL" id="UQX86983.1"/>
    </source>
</evidence>
<proteinExistence type="predicted"/>
<keyword evidence="2" id="KW-0732">Signal</keyword>
<reference evidence="3" key="1">
    <citation type="journal article" date="2018" name="Int. J. Syst. Evol. Microbiol.">
        <title>Jatrophihabitans telluris sp. nov., isolated from sediment soil of lava forest wetlands and the emended description of the genus Jatrophihabitans.</title>
        <authorList>
            <person name="Lee K.C."/>
            <person name="Suh M.K."/>
            <person name="Eom M.K."/>
            <person name="Kim K.K."/>
            <person name="Kim J.S."/>
            <person name="Kim D.S."/>
            <person name="Ko S.H."/>
            <person name="Shin Y.K."/>
            <person name="Lee J.S."/>
        </authorList>
    </citation>
    <scope>NUCLEOTIDE SEQUENCE</scope>
    <source>
        <strain evidence="3">N237</strain>
    </source>
</reference>
<evidence type="ECO:0000256" key="2">
    <source>
        <dbReference type="SAM" id="SignalP"/>
    </source>
</evidence>
<evidence type="ECO:0008006" key="5">
    <source>
        <dbReference type="Google" id="ProtNLM"/>
    </source>
</evidence>
<accession>A0ABY4QUK9</accession>
<organism evidence="3 4">
    <name type="scientific">Jatrophihabitans telluris</name>
    <dbReference type="NCBI Taxonomy" id="2038343"/>
    <lineage>
        <taxon>Bacteria</taxon>
        <taxon>Bacillati</taxon>
        <taxon>Actinomycetota</taxon>
        <taxon>Actinomycetes</taxon>
        <taxon>Jatrophihabitantales</taxon>
        <taxon>Jatrophihabitantaceae</taxon>
        <taxon>Jatrophihabitans</taxon>
    </lineage>
</organism>
<evidence type="ECO:0000313" key="4">
    <source>
        <dbReference type="Proteomes" id="UP001056336"/>
    </source>
</evidence>
<dbReference type="EMBL" id="CP097332">
    <property type="protein sequence ID" value="UQX86983.1"/>
    <property type="molecule type" value="Genomic_DNA"/>
</dbReference>
<gene>
    <name evidence="3" type="ORF">M6D93_11765</name>
</gene>
<dbReference type="Proteomes" id="UP001056336">
    <property type="component" value="Chromosome"/>
</dbReference>
<protein>
    <recommendedName>
        <fullName evidence="5">PknH-like extracellular domain-containing protein</fullName>
    </recommendedName>
</protein>
<evidence type="ECO:0000256" key="1">
    <source>
        <dbReference type="SAM" id="MobiDB-lite"/>
    </source>
</evidence>
<reference evidence="3" key="2">
    <citation type="submission" date="2022-05" db="EMBL/GenBank/DDBJ databases">
        <authorList>
            <person name="Kim J.-S."/>
            <person name="Lee K."/>
            <person name="Suh M."/>
            <person name="Eom M."/>
            <person name="Kim J.-S."/>
            <person name="Kim D.-S."/>
            <person name="Ko S.-H."/>
            <person name="Shin Y."/>
            <person name="Lee J.-S."/>
        </authorList>
    </citation>
    <scope>NUCLEOTIDE SEQUENCE</scope>
    <source>
        <strain evidence="3">N237</strain>
    </source>
</reference>
<keyword evidence="4" id="KW-1185">Reference proteome</keyword>
<name>A0ABY4QUK9_9ACTN</name>